<evidence type="ECO:0000313" key="2">
    <source>
        <dbReference type="EMBL" id="WOK06761.1"/>
    </source>
</evidence>
<dbReference type="EMBL" id="CP136051">
    <property type="protein sequence ID" value="WOK06761.1"/>
    <property type="molecule type" value="Genomic_DNA"/>
</dbReference>
<feature type="transmembrane region" description="Helical" evidence="1">
    <location>
        <begin position="12"/>
        <end position="31"/>
    </location>
</feature>
<sequence length="155" mass="17740">MQINFVAELLKYLGVYVLSMFKFIVGPTIGISSGLNIFVTFGLSVAGMMTMVYLVTYFGEQVRFLTSRFFKPKPNEKKFTKKKRLFVTLWKKYGVYGVSFFSPLFITPIGGALILNTLGVKKEQIIGPMWVSAIFWGIILTLFVKYAKDLILWLY</sequence>
<name>A0ABZ0IQC6_9BACT</name>
<evidence type="ECO:0000256" key="1">
    <source>
        <dbReference type="SAM" id="Phobius"/>
    </source>
</evidence>
<dbReference type="RefSeq" id="WP_151996285.1">
    <property type="nucleotide sequence ID" value="NZ_CP136051.1"/>
</dbReference>
<evidence type="ECO:0008006" key="4">
    <source>
        <dbReference type="Google" id="ProtNLM"/>
    </source>
</evidence>
<dbReference type="Proteomes" id="UP001302349">
    <property type="component" value="Chromosome"/>
</dbReference>
<reference evidence="2 3" key="1">
    <citation type="journal article" date="2023" name="Microbiol. Resour. Announc.">
        <title>Complete Genome Sequence of Imperialibacter roseus strain P4T.</title>
        <authorList>
            <person name="Tizabi D.R."/>
            <person name="Bachvaroff T."/>
            <person name="Hill R.T."/>
        </authorList>
    </citation>
    <scope>NUCLEOTIDE SEQUENCE [LARGE SCALE GENOMIC DNA]</scope>
    <source>
        <strain evidence="2 3">P4T</strain>
    </source>
</reference>
<keyword evidence="1" id="KW-0812">Transmembrane</keyword>
<proteinExistence type="predicted"/>
<gene>
    <name evidence="2" type="ORF">RT717_27200</name>
</gene>
<organism evidence="2 3">
    <name type="scientific">Imperialibacter roseus</name>
    <dbReference type="NCBI Taxonomy" id="1324217"/>
    <lineage>
        <taxon>Bacteria</taxon>
        <taxon>Pseudomonadati</taxon>
        <taxon>Bacteroidota</taxon>
        <taxon>Cytophagia</taxon>
        <taxon>Cytophagales</taxon>
        <taxon>Flammeovirgaceae</taxon>
        <taxon>Imperialibacter</taxon>
    </lineage>
</organism>
<keyword evidence="1" id="KW-0472">Membrane</keyword>
<protein>
    <recommendedName>
        <fullName evidence="4">Small multi-drug export protein</fullName>
    </recommendedName>
</protein>
<evidence type="ECO:0000313" key="3">
    <source>
        <dbReference type="Proteomes" id="UP001302349"/>
    </source>
</evidence>
<feature type="transmembrane region" description="Helical" evidence="1">
    <location>
        <begin position="37"/>
        <end position="58"/>
    </location>
</feature>
<feature type="transmembrane region" description="Helical" evidence="1">
    <location>
        <begin position="93"/>
        <end position="115"/>
    </location>
</feature>
<accession>A0ABZ0IQC6</accession>
<keyword evidence="3" id="KW-1185">Reference proteome</keyword>
<feature type="transmembrane region" description="Helical" evidence="1">
    <location>
        <begin position="127"/>
        <end position="147"/>
    </location>
</feature>
<keyword evidence="1" id="KW-1133">Transmembrane helix</keyword>